<sequence length="2103" mass="241087">MKELEEVSCENRNVIDIQHSITKYLNNIEDDDHRCGSSNISRIYNNTDNVHGGFLNDITYAWLSYGCHLVVLNVKTGESTSSWTFRGKITCVCQFPAQCGELPLLLVGLDNEATRIKDSMGLLCIFDCTTSRVLRAIKMPAGIEQVCIVSGGTQWEEFNDKRPENILMQMDGIACVVLRNLHHLMIDLQRSIWEVPDLSVMMDEISPAEIEILTTKDSFHRNNSKHMTCNLLTQRIEKHIGFNREDFESNGFLDEKLTNTIISSTKIGCLISGCLGRIIIWQNNGSVGWISMPVDETMIITHLALLEPTDDPRPFYYLWVVFQDDSFKMPPLLRMFALLFERKYCDRGTNLYFNLEAEPSLKFEIELDPKDKVISLSTIERGNNLDQTESECKRGEDSLLLISTINRTFLFDLNQWYKEQMPQTISECKNPNSILACYNTNNRSYNMNNNEIISCAYIPRTLQEFPNNNITSSEELFYPNSLSLEWIELSLSKLTFWLSRGVQAELLREIAITGPIILMQPSEIFHKCLSVGLIPFNTEVSFSSDHNVQRDMLLSLCLEQRWATFLIRCAKEWSDGSAAYMYPSFLKWGIQRASSIKMIADHLCVPLFDQSGNNIGESEVKTLRFCYQQLECLSNVVGKLPFETNNLMKQKRALKRVSMYFKVLLWFYDVGLLPESQNLDDSPLPISLTLKIPYPFEKLFTLYKEKRESIKNNNPKDEKEEVLFIDELISRECPALNLQWEREAGDANTNGYYPPPSLQSLLRSYLTDCDQTETNEIECKHQITIYLLMDLAMLLQGSYPGVDQLIKYPSSFKMRPSLIKLTQAFWLLDHEDYHGFLDMMTGQLVSDSDVKDWHHKLVLKTLIRSNQHKLALMYLRIKKPPLSSIQDKSTLISLSVEHGLVQSAFHRRPHSHYTQLLTCFFQACKNYDKLGDILHLALDSEEEEMFVKFLEDSKSEDIKLLYYLQRCRYMEANSGNLNMWFNSSVSKNMHTDMLNAYNATLPDVVKRFSVSINKTNLDTGLESRYPRPMTHKKSSQKNLNIYETVIKKAKETYLREEKSVIPFVTAPWATLKPSNERVNISCVMTPKIVQNNRKRTLEQVTHDEEDNEMRTPDRTKRRKLLDDDETVLNAVFNTPLVKRKISSNRNTPIETPHSILKIRQLIRSSTSPTIGSLQEEIMESPVLDKERKVNRQIRFNISQSKKSSSDDEINGKEDFSKLNTSELSEEVFESPTVSEKSSIENAILSNNDYTCKNVYTARPRPSLRRTYLQTSTESINESLANYSKSKNYVNSHLNTSSVNVLDDHSIKNIPQISKRFSMLSSSIHSTAILSPDSSFETNVSLKRTGENEFQCLSKISKEQNTNCIFASTPLIKSSIPEESRYSSKESINTEIEKDIIPEMLCKDGNKLSESIHQSNHLELCDDEKLKNEKNNYKDVSSVKILETIRENYKNNEEECKNISNVMKKNLNHSENKEQCYQSFRDKPNEFIHDIEEYTSSKNGEHFDITDDESSDSDNEIVLVLDEIESKQKQESKSIPSDINNIYDDLNITDDESDSNMEVQDTLQRSVISLDRQENSQSKFSIKKKEVADETKIKKESIRLDNNNSNRKTRKNSVHDIPECTNSKDIVNISTLNLEVTPRITRSRRASSITKEINSSPLSSPSKVPSKTSRSRRASSLVKEVLLGSIVSTDENIKQTISSGSEGLSEMSTPKRTRGKRASSITKDVSIETEGEEVKIPIRRSSRRSASVQKELEPVKSLSKNDEILSTSNISTEGNMKKVQTKSTSSKMKQSSGGAKKSNANSSKLTKEYKTNEQEIEESSTIKSSRKRSSSVSKETISLIQSRRTSNVTKEIISQEIKSPLEEIEEQFLMKQVINRPTANTRSRRSSIQSIPEELEEILSVPSKKRISTANKRQQNSRMRRAASVDLSQTEIKRKTRSTRSKGIFEETIIEEEIIETTNPVDDFNNKEVVMKKKRTTSDSSNQKIDGSRKTRKSIKQDTKDKEANQFLFSQPEKTKDLPLDQKAIGEVPKYMFSPPHTRSKTTTSDLRRKINFIPILSDDEDEGEDGKETQNIIRKTTEMRKPGYYIRCRTKFVLPMRSKHTSN</sequence>
<dbReference type="KEGG" id="ame:726339"/>
<dbReference type="RefSeq" id="XP_001122084.3">
    <property type="nucleotide sequence ID" value="XM_001122084.5"/>
</dbReference>
<dbReference type="OrthoDB" id="6513151at2759"/>
<evidence type="ECO:0000256" key="2">
    <source>
        <dbReference type="ARBA" id="ARBA00023242"/>
    </source>
</evidence>
<comment type="subcellular location">
    <subcellularLocation>
        <location evidence="1">Nucleus</location>
    </subcellularLocation>
</comment>
<dbReference type="PANTHER" id="PTHR21583:SF8">
    <property type="entry name" value="PROTEIN ELYS"/>
    <property type="match status" value="1"/>
</dbReference>
<dbReference type="Pfam" id="PF13934">
    <property type="entry name" value="ELYS"/>
    <property type="match status" value="1"/>
</dbReference>
<feature type="compositionally biased region" description="Low complexity" evidence="3">
    <location>
        <begin position="1776"/>
        <end position="1791"/>
    </location>
</feature>
<evidence type="ECO:0000259" key="5">
    <source>
        <dbReference type="Pfam" id="PF16687"/>
    </source>
</evidence>
<evidence type="ECO:0000313" key="6">
    <source>
        <dbReference type="EnsemblMetazoa" id="XP_001122084"/>
    </source>
</evidence>
<evidence type="ECO:0000313" key="8">
    <source>
        <dbReference type="RefSeq" id="XP_001122084.3"/>
    </source>
</evidence>
<feature type="region of interest" description="Disordered" evidence="3">
    <location>
        <begin position="1765"/>
        <end position="1844"/>
    </location>
</feature>
<keyword evidence="7" id="KW-1185">Reference proteome</keyword>
<protein>
    <submittedName>
        <fullName evidence="8">Protein ELYS isoform X1</fullName>
    </submittedName>
</protein>
<feature type="region of interest" description="Disordered" evidence="3">
    <location>
        <begin position="1199"/>
        <end position="1232"/>
    </location>
</feature>
<dbReference type="Proteomes" id="UP000005203">
    <property type="component" value="Linkage group LG8"/>
</dbReference>
<gene>
    <name evidence="8" type="primary">LOC726339</name>
</gene>
<dbReference type="PANTHER" id="PTHR21583">
    <property type="entry name" value="ELYS PROTEIN"/>
    <property type="match status" value="1"/>
</dbReference>
<feature type="region of interest" description="Disordered" evidence="3">
    <location>
        <begin position="1642"/>
        <end position="1674"/>
    </location>
</feature>
<feature type="region of interest" description="Disordered" evidence="3">
    <location>
        <begin position="1598"/>
        <end position="1617"/>
    </location>
</feature>
<dbReference type="GO" id="GO:0005634">
    <property type="term" value="C:nucleus"/>
    <property type="evidence" value="ECO:0007669"/>
    <property type="project" value="UniProtKB-SubCell"/>
</dbReference>
<feature type="compositionally biased region" description="Basic and acidic residues" evidence="3">
    <location>
        <begin position="1749"/>
        <end position="1759"/>
    </location>
</feature>
<dbReference type="InterPro" id="IPR025151">
    <property type="entry name" value="ELYS_dom"/>
</dbReference>
<feature type="domain" description="ELYS-like" evidence="4">
    <location>
        <begin position="722"/>
        <end position="952"/>
    </location>
</feature>
<feature type="compositionally biased region" description="Basic and acidic residues" evidence="3">
    <location>
        <begin position="1203"/>
        <end position="1216"/>
    </location>
</feature>
<name>A0A7M7G050_APIME</name>
<evidence type="ECO:0000256" key="1">
    <source>
        <dbReference type="ARBA" id="ARBA00004123"/>
    </source>
</evidence>
<feature type="compositionally biased region" description="Low complexity" evidence="3">
    <location>
        <begin position="1645"/>
        <end position="1667"/>
    </location>
</feature>
<feature type="region of interest" description="Disordered" evidence="3">
    <location>
        <begin position="1696"/>
        <end position="1724"/>
    </location>
</feature>
<reference evidence="8" key="2">
    <citation type="submission" date="2025-04" db="UniProtKB">
        <authorList>
            <consortium name="RefSeq"/>
        </authorList>
    </citation>
    <scope>IDENTIFICATION</scope>
    <source>
        <strain evidence="8">DH4</strain>
        <tissue evidence="8">Whole body</tissue>
    </source>
</reference>
<dbReference type="EnsemblMetazoa" id="XM_001122084">
    <property type="protein sequence ID" value="XP_001122084"/>
    <property type="gene ID" value="LOC726339"/>
</dbReference>
<accession>A0A8B6XET2</accession>
<dbReference type="InterPro" id="IPR032040">
    <property type="entry name" value="ELYS-bb"/>
</dbReference>
<evidence type="ECO:0000259" key="4">
    <source>
        <dbReference type="Pfam" id="PF13934"/>
    </source>
</evidence>
<feature type="compositionally biased region" description="Polar residues" evidence="3">
    <location>
        <begin position="1907"/>
        <end position="1916"/>
    </location>
</feature>
<dbReference type="Pfam" id="PF16687">
    <property type="entry name" value="ELYS-bb"/>
    <property type="match status" value="1"/>
</dbReference>
<keyword evidence="2" id="KW-0539">Nucleus</keyword>
<feature type="compositionally biased region" description="Polar residues" evidence="3">
    <location>
        <begin position="1696"/>
        <end position="1709"/>
    </location>
</feature>
<feature type="compositionally biased region" description="Basic and acidic residues" evidence="3">
    <location>
        <begin position="1994"/>
        <end position="2003"/>
    </location>
</feature>
<proteinExistence type="predicted"/>
<dbReference type="InterPro" id="IPR052620">
    <property type="entry name" value="ELYS/MEL-28_NucAsmblyFactor"/>
</dbReference>
<accession>A0A7M7G050</accession>
<feature type="region of interest" description="Disordered" evidence="3">
    <location>
        <begin position="1740"/>
        <end position="1759"/>
    </location>
</feature>
<feature type="region of interest" description="Disordered" evidence="3">
    <location>
        <begin position="1971"/>
        <end position="2019"/>
    </location>
</feature>
<feature type="region of interest" description="Disordered" evidence="3">
    <location>
        <begin position="1907"/>
        <end position="1927"/>
    </location>
</feature>
<evidence type="ECO:0000256" key="3">
    <source>
        <dbReference type="SAM" id="MobiDB-lite"/>
    </source>
</evidence>
<organism evidence="6">
    <name type="scientific">Apis mellifera</name>
    <name type="common">Honeybee</name>
    <dbReference type="NCBI Taxonomy" id="7460"/>
    <lineage>
        <taxon>Eukaryota</taxon>
        <taxon>Metazoa</taxon>
        <taxon>Ecdysozoa</taxon>
        <taxon>Arthropoda</taxon>
        <taxon>Hexapoda</taxon>
        <taxon>Insecta</taxon>
        <taxon>Pterygota</taxon>
        <taxon>Neoptera</taxon>
        <taxon>Endopterygota</taxon>
        <taxon>Hymenoptera</taxon>
        <taxon>Apocrita</taxon>
        <taxon>Aculeata</taxon>
        <taxon>Apoidea</taxon>
        <taxon>Anthophila</taxon>
        <taxon>Apidae</taxon>
        <taxon>Apis</taxon>
    </lineage>
</organism>
<evidence type="ECO:0000313" key="7">
    <source>
        <dbReference type="Proteomes" id="UP000005203"/>
    </source>
</evidence>
<reference evidence="6" key="1">
    <citation type="submission" date="2021-01" db="UniProtKB">
        <authorList>
            <consortium name="EnsemblMetazoa"/>
        </authorList>
    </citation>
    <scope>IDENTIFICATION</scope>
    <source>
        <strain evidence="6">DH4</strain>
    </source>
</reference>
<dbReference type="GeneID" id="726339"/>
<dbReference type="CTD" id="32971"/>
<feature type="domain" description="ELYS beta-propeller" evidence="5">
    <location>
        <begin position="59"/>
        <end position="356"/>
    </location>
</feature>